<evidence type="ECO:0000256" key="1">
    <source>
        <dbReference type="SAM" id="SignalP"/>
    </source>
</evidence>
<evidence type="ECO:0000313" key="2">
    <source>
        <dbReference type="EMBL" id="AKF94688.1"/>
    </source>
</evidence>
<sequence length="213" mass="23886">MFKKVLPVMFTLSLIATGVVSANEPIQSQSHAKLPKAQSNATYYYWKIIGTENLGKVTKGDWIVDYIGYPAKGAGEVDSFSISTSYSHSVSGSIQVGNDIISATVGYEIGDEVQLTVQKASRPLAKGEYVKASYRKTYLRTLIDQQQYFYDLGNTYPQNKYAKGYADEAIKPEIKLDYYKTNASLTPEEEKPYFTEIFEYVDGAYVKVSEQIH</sequence>
<feature type="signal peptide" evidence="1">
    <location>
        <begin position="1"/>
        <end position="22"/>
    </location>
</feature>
<keyword evidence="1" id="KW-0732">Signal</keyword>
<organism evidence="2">
    <name type="scientific">Brevibacillus laterosporus</name>
    <name type="common">Bacillus laterosporus</name>
    <dbReference type="NCBI Taxonomy" id="1465"/>
    <lineage>
        <taxon>Bacteria</taxon>
        <taxon>Bacillati</taxon>
        <taxon>Bacillota</taxon>
        <taxon>Bacilli</taxon>
        <taxon>Bacillales</taxon>
        <taxon>Paenibacillaceae</taxon>
        <taxon>Brevibacillus</taxon>
    </lineage>
</organism>
<accession>A0A0F7C0N7</accession>
<dbReference type="AlphaFoldDB" id="A0A0F7C0N7"/>
<feature type="chain" id="PRO_5002513735" evidence="1">
    <location>
        <begin position="23"/>
        <end position="213"/>
    </location>
</feature>
<protein>
    <submittedName>
        <fullName evidence="2">Uncharacterized protein</fullName>
    </submittedName>
</protein>
<dbReference type="RefSeq" id="WP_031413826.1">
    <property type="nucleotide sequence ID" value="NZ_CP011074.1"/>
</dbReference>
<reference evidence="2" key="1">
    <citation type="submission" date="2015-03" db="EMBL/GenBank/DDBJ databases">
        <title>MIGS Cultured Bacterial/Archaeal sample from Brevibacillus laterosporus.</title>
        <authorList>
            <person name="Zeng D."/>
            <person name="Zhu L."/>
            <person name="Dong G."/>
            <person name="Ye W."/>
            <person name="Ren D."/>
            <person name="Wu L."/>
            <person name="Xu J."/>
            <person name="Li G."/>
            <person name="Guo L."/>
        </authorList>
    </citation>
    <scope>NUCLEOTIDE SEQUENCE</scope>
    <source>
        <strain evidence="2">B9</strain>
    </source>
</reference>
<gene>
    <name evidence="2" type="ORF">EX87_14295</name>
</gene>
<dbReference type="EMBL" id="CP011074">
    <property type="protein sequence ID" value="AKF94688.1"/>
    <property type="molecule type" value="Genomic_DNA"/>
</dbReference>
<proteinExistence type="predicted"/>
<name>A0A0F7C0N7_BRELA</name>